<dbReference type="PROSITE" id="PS00893">
    <property type="entry name" value="NUDIX_BOX"/>
    <property type="match status" value="1"/>
</dbReference>
<dbReference type="GO" id="GO:0005634">
    <property type="term" value="C:nucleus"/>
    <property type="evidence" value="ECO:0007669"/>
    <property type="project" value="TreeGrafter"/>
</dbReference>
<organism evidence="3 4">
    <name type="scientific">Caerostris extrusa</name>
    <name type="common">Bark spider</name>
    <name type="synonym">Caerostris bankana</name>
    <dbReference type="NCBI Taxonomy" id="172846"/>
    <lineage>
        <taxon>Eukaryota</taxon>
        <taxon>Metazoa</taxon>
        <taxon>Ecdysozoa</taxon>
        <taxon>Arthropoda</taxon>
        <taxon>Chelicerata</taxon>
        <taxon>Arachnida</taxon>
        <taxon>Araneae</taxon>
        <taxon>Araneomorphae</taxon>
        <taxon>Entelegynae</taxon>
        <taxon>Araneoidea</taxon>
        <taxon>Araneidae</taxon>
        <taxon>Caerostris</taxon>
    </lineage>
</organism>
<dbReference type="PROSITE" id="PS51462">
    <property type="entry name" value="NUDIX"/>
    <property type="match status" value="1"/>
</dbReference>
<dbReference type="PANTHER" id="PTHR11839">
    <property type="entry name" value="UDP/ADP-SUGAR PYROPHOSPHATASE"/>
    <property type="match status" value="1"/>
</dbReference>
<evidence type="ECO:0000313" key="3">
    <source>
        <dbReference type="EMBL" id="GIY92958.1"/>
    </source>
</evidence>
<evidence type="ECO:0000256" key="1">
    <source>
        <dbReference type="ARBA" id="ARBA00022801"/>
    </source>
</evidence>
<dbReference type="PANTHER" id="PTHR11839:SF1">
    <property type="entry name" value="ADP-SUGAR PYROPHOSPHATASE"/>
    <property type="match status" value="1"/>
</dbReference>
<dbReference type="GO" id="GO:0019693">
    <property type="term" value="P:ribose phosphate metabolic process"/>
    <property type="evidence" value="ECO:0007669"/>
    <property type="project" value="TreeGrafter"/>
</dbReference>
<dbReference type="GO" id="GO:0047631">
    <property type="term" value="F:ADP-ribose diphosphatase activity"/>
    <property type="evidence" value="ECO:0007669"/>
    <property type="project" value="TreeGrafter"/>
</dbReference>
<dbReference type="InterPro" id="IPR000086">
    <property type="entry name" value="NUDIX_hydrolase_dom"/>
</dbReference>
<reference evidence="3 4" key="1">
    <citation type="submission" date="2021-06" db="EMBL/GenBank/DDBJ databases">
        <title>Caerostris extrusa draft genome.</title>
        <authorList>
            <person name="Kono N."/>
            <person name="Arakawa K."/>
        </authorList>
    </citation>
    <scope>NUCLEOTIDE SEQUENCE [LARGE SCALE GENOMIC DNA]</scope>
</reference>
<dbReference type="InterPro" id="IPR015797">
    <property type="entry name" value="NUDIX_hydrolase-like_dom_sf"/>
</dbReference>
<evidence type="ECO:0000313" key="4">
    <source>
        <dbReference type="Proteomes" id="UP001054945"/>
    </source>
</evidence>
<evidence type="ECO:0000259" key="2">
    <source>
        <dbReference type="PROSITE" id="PS51462"/>
    </source>
</evidence>
<dbReference type="EMBL" id="BPLR01017606">
    <property type="protein sequence ID" value="GIY92958.1"/>
    <property type="molecule type" value="Genomic_DNA"/>
</dbReference>
<keyword evidence="1" id="KW-0378">Hydrolase</keyword>
<dbReference type="AlphaFoldDB" id="A0AAV4XGP6"/>
<dbReference type="Proteomes" id="UP001054945">
    <property type="component" value="Unassembled WGS sequence"/>
</dbReference>
<dbReference type="Pfam" id="PF00293">
    <property type="entry name" value="NUDIX"/>
    <property type="match status" value="1"/>
</dbReference>
<accession>A0AAV4XGP6</accession>
<name>A0AAV4XGP6_CAEEX</name>
<dbReference type="GO" id="GO:0006753">
    <property type="term" value="P:nucleoside phosphate metabolic process"/>
    <property type="evidence" value="ECO:0007669"/>
    <property type="project" value="TreeGrafter"/>
</dbReference>
<dbReference type="SUPFAM" id="SSF55811">
    <property type="entry name" value="Nudix"/>
    <property type="match status" value="1"/>
</dbReference>
<keyword evidence="4" id="KW-1185">Reference proteome</keyword>
<gene>
    <name evidence="3" type="primary">NUDT5</name>
    <name evidence="3" type="ORF">CEXT_627852</name>
</gene>
<protein>
    <submittedName>
        <fullName evidence="3">ADP-sugar pyrophosphatase</fullName>
    </submittedName>
</protein>
<dbReference type="CDD" id="cd18888">
    <property type="entry name" value="NUDIX_ADPRase_Nudt5"/>
    <property type="match status" value="1"/>
</dbReference>
<sequence>MIKTLKDDLSMAKIIIFIRQCAVGSQMVCHKTVRFLSDIKTPLLMCIIIRKLYIIPKITDRLAEYTGVCCCVFHVIGTWVVVITQPSSNVITMSKTSPENPPSCMAEHKSEEVLASAEFVALEKYTFKDHNGEEKTWEVATRVAKPEPGSPDCVGSLAVLRRLLKYDCLILVKQYRPALKQYTLELPAGLVDPNEKPDETAVRELKEETGYICSGVKHTSPLTALDPGLTNSTMKIVTLEVNGDAVVNHRPKQCDHDRNIIEVLHIPVDELLQRLNEYSEQGIIIDSRVYCFAIGLTIGAKNFCYQKEPATANPY</sequence>
<comment type="caution">
    <text evidence="3">The sequence shown here is derived from an EMBL/GenBank/DDBJ whole genome shotgun (WGS) entry which is preliminary data.</text>
</comment>
<dbReference type="InterPro" id="IPR020084">
    <property type="entry name" value="NUDIX_hydrolase_CS"/>
</dbReference>
<feature type="domain" description="Nudix hydrolase" evidence="2">
    <location>
        <begin position="149"/>
        <end position="289"/>
    </location>
</feature>
<proteinExistence type="predicted"/>
<dbReference type="Gene3D" id="3.90.79.10">
    <property type="entry name" value="Nucleoside Triphosphate Pyrophosphohydrolase"/>
    <property type="match status" value="1"/>
</dbReference>